<evidence type="ECO:0000313" key="2">
    <source>
        <dbReference type="Proteomes" id="UP000294225"/>
    </source>
</evidence>
<gene>
    <name evidence="1" type="ORF">E0H92_26805</name>
</gene>
<dbReference type="EMBL" id="SJKC01000003">
    <property type="protein sequence ID" value="TCC36268.1"/>
    <property type="molecule type" value="Genomic_DNA"/>
</dbReference>
<protein>
    <submittedName>
        <fullName evidence="1">Uncharacterized protein</fullName>
    </submittedName>
</protein>
<organism evidence="1 2">
    <name type="scientific">Kribbella speibonae</name>
    <dbReference type="NCBI Taxonomy" id="1572660"/>
    <lineage>
        <taxon>Bacteria</taxon>
        <taxon>Bacillati</taxon>
        <taxon>Actinomycetota</taxon>
        <taxon>Actinomycetes</taxon>
        <taxon>Propionibacteriales</taxon>
        <taxon>Kribbellaceae</taxon>
        <taxon>Kribbella</taxon>
    </lineage>
</organism>
<name>A0A4R0IXI5_9ACTN</name>
<reference evidence="1 2" key="1">
    <citation type="submission" date="2019-02" db="EMBL/GenBank/DDBJ databases">
        <title>Kribbella capetownensis sp. nov. and Kribbella speibonae sp. nov., isolated from soil.</title>
        <authorList>
            <person name="Curtis S.M."/>
            <person name="Norton I."/>
            <person name="Everest G.J."/>
            <person name="Meyers P.R."/>
        </authorList>
    </citation>
    <scope>NUCLEOTIDE SEQUENCE [LARGE SCALE GENOMIC DNA]</scope>
    <source>
        <strain evidence="1 2">YM55</strain>
    </source>
</reference>
<accession>A0A4R0IXI5</accession>
<proteinExistence type="predicted"/>
<sequence length="199" mass="22532">MSEHDRQPQPGQVPVLDTKVGWSSLHADGQQISYGRRSMPLDEIEWVGYWVEQVTEKRFMFPTTYTTYWHFEAGKYPHKAAPAVTVTDSRMGRRDELPDWWTFLVNLSTQVVEPRLLTDLVNRVRHGETVTIGGSIKVNQDGISCQRPKLSLDWNSIHPTESEAGFIYIYATDSDQPVLAVPLGHPNAVLIQPLFAALS</sequence>
<dbReference type="AlphaFoldDB" id="A0A4R0IXI5"/>
<dbReference type="RefSeq" id="WP_131498094.1">
    <property type="nucleotide sequence ID" value="NZ_SJKC01000003.1"/>
</dbReference>
<dbReference type="Proteomes" id="UP000294225">
    <property type="component" value="Unassembled WGS sequence"/>
</dbReference>
<evidence type="ECO:0000313" key="1">
    <source>
        <dbReference type="EMBL" id="TCC36268.1"/>
    </source>
</evidence>
<comment type="caution">
    <text evidence="1">The sequence shown here is derived from an EMBL/GenBank/DDBJ whole genome shotgun (WGS) entry which is preliminary data.</text>
</comment>